<evidence type="ECO:0000256" key="1">
    <source>
        <dbReference type="SAM" id="MobiDB-lite"/>
    </source>
</evidence>
<organism evidence="2 3">
    <name type="scientific">Pleurodeles waltl</name>
    <name type="common">Iberian ribbed newt</name>
    <dbReference type="NCBI Taxonomy" id="8319"/>
    <lineage>
        <taxon>Eukaryota</taxon>
        <taxon>Metazoa</taxon>
        <taxon>Chordata</taxon>
        <taxon>Craniata</taxon>
        <taxon>Vertebrata</taxon>
        <taxon>Euteleostomi</taxon>
        <taxon>Amphibia</taxon>
        <taxon>Batrachia</taxon>
        <taxon>Caudata</taxon>
        <taxon>Salamandroidea</taxon>
        <taxon>Salamandridae</taxon>
        <taxon>Pleurodelinae</taxon>
        <taxon>Pleurodeles</taxon>
    </lineage>
</organism>
<evidence type="ECO:0000313" key="3">
    <source>
        <dbReference type="Proteomes" id="UP001066276"/>
    </source>
</evidence>
<comment type="caution">
    <text evidence="2">The sequence shown here is derived from an EMBL/GenBank/DDBJ whole genome shotgun (WGS) entry which is preliminary data.</text>
</comment>
<feature type="region of interest" description="Disordered" evidence="1">
    <location>
        <begin position="1"/>
        <end position="42"/>
    </location>
</feature>
<dbReference type="EMBL" id="JANPWB010000011">
    <property type="protein sequence ID" value="KAJ1125053.1"/>
    <property type="molecule type" value="Genomic_DNA"/>
</dbReference>
<accession>A0AAV7PH27</accession>
<proteinExistence type="predicted"/>
<protein>
    <submittedName>
        <fullName evidence="2">Uncharacterized protein</fullName>
    </submittedName>
</protein>
<reference evidence="2" key="1">
    <citation type="journal article" date="2022" name="bioRxiv">
        <title>Sequencing and chromosome-scale assembly of the giantPleurodeles waltlgenome.</title>
        <authorList>
            <person name="Brown T."/>
            <person name="Elewa A."/>
            <person name="Iarovenko S."/>
            <person name="Subramanian E."/>
            <person name="Araus A.J."/>
            <person name="Petzold A."/>
            <person name="Susuki M."/>
            <person name="Suzuki K.-i.T."/>
            <person name="Hayashi T."/>
            <person name="Toyoda A."/>
            <person name="Oliveira C."/>
            <person name="Osipova E."/>
            <person name="Leigh N.D."/>
            <person name="Simon A."/>
            <person name="Yun M.H."/>
        </authorList>
    </citation>
    <scope>NUCLEOTIDE SEQUENCE</scope>
    <source>
        <strain evidence="2">20211129_DDA</strain>
        <tissue evidence="2">Liver</tissue>
    </source>
</reference>
<sequence length="151" mass="16909">MWRRPRGVGRQGTERWARTSGLPAVEQQHQTGRGTRSRDPIHGLGVYSVGAFKSELRGHVQDMIEGKNKEQNMQAANLELEIEALEAHCATDGGAVGGLLNRLRLKRYELCDLVEQHARANALPSQRRLYEYSHGTSGIMGVQRYLTEDQA</sequence>
<keyword evidence="3" id="KW-1185">Reference proteome</keyword>
<dbReference type="AlphaFoldDB" id="A0AAV7PH27"/>
<evidence type="ECO:0000313" key="2">
    <source>
        <dbReference type="EMBL" id="KAJ1125053.1"/>
    </source>
</evidence>
<gene>
    <name evidence="2" type="ORF">NDU88_003492</name>
</gene>
<dbReference type="Proteomes" id="UP001066276">
    <property type="component" value="Chromosome 7"/>
</dbReference>
<name>A0AAV7PH27_PLEWA</name>